<accession>A0A0R3U641</accession>
<keyword evidence="2" id="KW-1185">Reference proteome</keyword>
<protein>
    <submittedName>
        <fullName evidence="3">DUF5009 domain-containing protein</fullName>
    </submittedName>
</protein>
<reference evidence="1 2" key="2">
    <citation type="submission" date="2018-10" db="EMBL/GenBank/DDBJ databases">
        <authorList>
            <consortium name="Pathogen Informatics"/>
        </authorList>
    </citation>
    <scope>NUCLEOTIDE SEQUENCE [LARGE SCALE GENOMIC DNA]</scope>
</reference>
<dbReference type="AlphaFoldDB" id="A0A0R3U641"/>
<dbReference type="Proteomes" id="UP000267029">
    <property type="component" value="Unassembled WGS sequence"/>
</dbReference>
<reference evidence="3" key="1">
    <citation type="submission" date="2017-02" db="UniProtKB">
        <authorList>
            <consortium name="WormBaseParasite"/>
        </authorList>
    </citation>
    <scope>IDENTIFICATION</scope>
</reference>
<gene>
    <name evidence="1" type="ORF">MCOS_LOCUS2220</name>
</gene>
<evidence type="ECO:0000313" key="1">
    <source>
        <dbReference type="EMBL" id="VDD76217.1"/>
    </source>
</evidence>
<organism evidence="3">
    <name type="scientific">Mesocestoides corti</name>
    <name type="common">Flatworm</name>
    <dbReference type="NCBI Taxonomy" id="53468"/>
    <lineage>
        <taxon>Eukaryota</taxon>
        <taxon>Metazoa</taxon>
        <taxon>Spiralia</taxon>
        <taxon>Lophotrochozoa</taxon>
        <taxon>Platyhelminthes</taxon>
        <taxon>Cestoda</taxon>
        <taxon>Eucestoda</taxon>
        <taxon>Cyclophyllidea</taxon>
        <taxon>Mesocestoididae</taxon>
        <taxon>Mesocestoides</taxon>
    </lineage>
</organism>
<sequence>GRSPIFGRSRFSSGESWETSTLQGSLVLLGIGELFVVFRWKNVAESEPWASTGERLNLNPWAHAMLCCHVANLAT</sequence>
<evidence type="ECO:0000313" key="2">
    <source>
        <dbReference type="Proteomes" id="UP000267029"/>
    </source>
</evidence>
<dbReference type="EMBL" id="UXSR01000344">
    <property type="protein sequence ID" value="VDD76217.1"/>
    <property type="molecule type" value="Genomic_DNA"/>
</dbReference>
<name>A0A0R3U641_MESCO</name>
<dbReference type="WBParaSite" id="MCOS_0000221901-mRNA-1">
    <property type="protein sequence ID" value="MCOS_0000221901-mRNA-1"/>
    <property type="gene ID" value="MCOS_0000221901"/>
</dbReference>
<evidence type="ECO:0000313" key="3">
    <source>
        <dbReference type="WBParaSite" id="MCOS_0000221901-mRNA-1"/>
    </source>
</evidence>
<proteinExistence type="predicted"/>